<dbReference type="InterPro" id="IPR053147">
    <property type="entry name" value="Hsp_HslJ-like"/>
</dbReference>
<dbReference type="RefSeq" id="WP_163736656.1">
    <property type="nucleotide sequence ID" value="NZ_JAAGOA010000006.1"/>
</dbReference>
<reference evidence="2 3" key="1">
    <citation type="submission" date="2020-02" db="EMBL/GenBank/DDBJ databases">
        <authorList>
            <person name="Li X.-J."/>
            <person name="Han X.-M."/>
        </authorList>
    </citation>
    <scope>NUCLEOTIDE SEQUENCE [LARGE SCALE GENOMIC DNA]</scope>
    <source>
        <strain evidence="2 3">CCTCC AB 2017055</strain>
    </source>
</reference>
<dbReference type="PANTHER" id="PTHR35535:SF2">
    <property type="entry name" value="DUF306 DOMAIN-CONTAINING PROTEIN"/>
    <property type="match status" value="1"/>
</dbReference>
<dbReference type="InterPro" id="IPR038670">
    <property type="entry name" value="HslJ-like_sf"/>
</dbReference>
<proteinExistence type="predicted"/>
<comment type="caution">
    <text evidence="2">The sequence shown here is derived from an EMBL/GenBank/DDBJ whole genome shotgun (WGS) entry which is preliminary data.</text>
</comment>
<evidence type="ECO:0000313" key="2">
    <source>
        <dbReference type="EMBL" id="NEE00620.1"/>
    </source>
</evidence>
<evidence type="ECO:0000259" key="1">
    <source>
        <dbReference type="Pfam" id="PF03724"/>
    </source>
</evidence>
<sequence length="273" mass="28170">MRTARHVAAIGALTVLLMACGDDGGGPVATSDGSGSGADADDVAIDGTWELVEGNGPGGPLEVVDGYPVTLTIGDEVGGRSACNHYGAELTRDGASVSFGVSHMTEMACMPEVMDLESAYFEALEDVRTAGLESDMLVLAGPSSELRFEAVPEVPVAQVVGTDWVLESLVDGVGGDATVSSVAGEPALLRLEEDGTFTGSTGCREMSGDYVVSNGQIAPVELTMDDRECPDELRDQDDHVVSVMEGFQASVDGDTLTLVSQGGRGLVYRTSDG</sequence>
<gene>
    <name evidence="2" type="ORF">G1H10_10615</name>
</gene>
<dbReference type="AlphaFoldDB" id="A0A6L9S9I8"/>
<dbReference type="PROSITE" id="PS51257">
    <property type="entry name" value="PROKAR_LIPOPROTEIN"/>
    <property type="match status" value="1"/>
</dbReference>
<protein>
    <submittedName>
        <fullName evidence="2">META domain-containing protein</fullName>
    </submittedName>
</protein>
<dbReference type="Gene3D" id="2.40.128.270">
    <property type="match status" value="2"/>
</dbReference>
<feature type="domain" description="DUF306" evidence="1">
    <location>
        <begin position="158"/>
        <end position="266"/>
    </location>
</feature>
<dbReference type="Proteomes" id="UP000475214">
    <property type="component" value="Unassembled WGS sequence"/>
</dbReference>
<feature type="domain" description="DUF306" evidence="1">
    <location>
        <begin position="46"/>
        <end position="144"/>
    </location>
</feature>
<name>A0A6L9S9I8_9ACTN</name>
<dbReference type="InterPro" id="IPR005184">
    <property type="entry name" value="DUF306_Meta_HslJ"/>
</dbReference>
<dbReference type="EMBL" id="JAAGOA010000006">
    <property type="protein sequence ID" value="NEE00620.1"/>
    <property type="molecule type" value="Genomic_DNA"/>
</dbReference>
<dbReference type="Pfam" id="PF03724">
    <property type="entry name" value="META"/>
    <property type="match status" value="2"/>
</dbReference>
<dbReference type="PANTHER" id="PTHR35535">
    <property type="entry name" value="HEAT SHOCK PROTEIN HSLJ"/>
    <property type="match status" value="1"/>
</dbReference>
<keyword evidence="3" id="KW-1185">Reference proteome</keyword>
<organism evidence="2 3">
    <name type="scientific">Phytoactinopolyspora halotolerans</name>
    <dbReference type="NCBI Taxonomy" id="1981512"/>
    <lineage>
        <taxon>Bacteria</taxon>
        <taxon>Bacillati</taxon>
        <taxon>Actinomycetota</taxon>
        <taxon>Actinomycetes</taxon>
        <taxon>Jiangellales</taxon>
        <taxon>Jiangellaceae</taxon>
        <taxon>Phytoactinopolyspora</taxon>
    </lineage>
</organism>
<evidence type="ECO:0000313" key="3">
    <source>
        <dbReference type="Proteomes" id="UP000475214"/>
    </source>
</evidence>
<accession>A0A6L9S9I8</accession>